<evidence type="ECO:0000256" key="5">
    <source>
        <dbReference type="ARBA" id="ARBA00022519"/>
    </source>
</evidence>
<organism evidence="12 13">
    <name type="scientific">Roseobacter cerasinus</name>
    <dbReference type="NCBI Taxonomy" id="2602289"/>
    <lineage>
        <taxon>Bacteria</taxon>
        <taxon>Pseudomonadati</taxon>
        <taxon>Pseudomonadota</taxon>
        <taxon>Alphaproteobacteria</taxon>
        <taxon>Rhodobacterales</taxon>
        <taxon>Roseobacteraceae</taxon>
        <taxon>Roseobacter</taxon>
    </lineage>
</organism>
<evidence type="ECO:0000256" key="7">
    <source>
        <dbReference type="ARBA" id="ARBA00022927"/>
    </source>
</evidence>
<accession>A0A640VVG4</accession>
<evidence type="ECO:0000256" key="2">
    <source>
        <dbReference type="ARBA" id="ARBA00006555"/>
    </source>
</evidence>
<dbReference type="Pfam" id="PF13103">
    <property type="entry name" value="TonB_2"/>
    <property type="match status" value="1"/>
</dbReference>
<evidence type="ECO:0000256" key="6">
    <source>
        <dbReference type="ARBA" id="ARBA00022692"/>
    </source>
</evidence>
<name>A0A640VVG4_9RHOB</name>
<dbReference type="GO" id="GO:0031992">
    <property type="term" value="F:energy transducer activity"/>
    <property type="evidence" value="ECO:0007669"/>
    <property type="project" value="TreeGrafter"/>
</dbReference>
<gene>
    <name evidence="12" type="ORF">So717_28340</name>
</gene>
<feature type="compositionally biased region" description="Pro residues" evidence="10">
    <location>
        <begin position="115"/>
        <end position="140"/>
    </location>
</feature>
<keyword evidence="13" id="KW-1185">Reference proteome</keyword>
<feature type="region of interest" description="Disordered" evidence="10">
    <location>
        <begin position="58"/>
        <end position="188"/>
    </location>
</feature>
<dbReference type="PANTHER" id="PTHR33446:SF2">
    <property type="entry name" value="PROTEIN TONB"/>
    <property type="match status" value="1"/>
</dbReference>
<evidence type="ECO:0000313" key="12">
    <source>
        <dbReference type="EMBL" id="GFE51081.1"/>
    </source>
</evidence>
<dbReference type="AlphaFoldDB" id="A0A640VVG4"/>
<evidence type="ECO:0000256" key="4">
    <source>
        <dbReference type="ARBA" id="ARBA00022475"/>
    </source>
</evidence>
<dbReference type="PANTHER" id="PTHR33446">
    <property type="entry name" value="PROTEIN TONB-RELATED"/>
    <property type="match status" value="1"/>
</dbReference>
<evidence type="ECO:0000256" key="1">
    <source>
        <dbReference type="ARBA" id="ARBA00004383"/>
    </source>
</evidence>
<feature type="domain" description="TonB C-terminal" evidence="11">
    <location>
        <begin position="184"/>
        <end position="274"/>
    </location>
</feature>
<evidence type="ECO:0000259" key="11">
    <source>
        <dbReference type="PROSITE" id="PS52015"/>
    </source>
</evidence>
<dbReference type="Proteomes" id="UP000436522">
    <property type="component" value="Unassembled WGS sequence"/>
</dbReference>
<dbReference type="GO" id="GO:0055085">
    <property type="term" value="P:transmembrane transport"/>
    <property type="evidence" value="ECO:0007669"/>
    <property type="project" value="InterPro"/>
</dbReference>
<dbReference type="OrthoDB" id="7722272at2"/>
<dbReference type="Gene3D" id="3.30.1150.10">
    <property type="match status" value="1"/>
</dbReference>
<evidence type="ECO:0000256" key="8">
    <source>
        <dbReference type="ARBA" id="ARBA00022989"/>
    </source>
</evidence>
<evidence type="ECO:0000256" key="3">
    <source>
        <dbReference type="ARBA" id="ARBA00022448"/>
    </source>
</evidence>
<keyword evidence="7" id="KW-0653">Protein transport</keyword>
<dbReference type="NCBIfam" id="TIGR01352">
    <property type="entry name" value="tonB_Cterm"/>
    <property type="match status" value="1"/>
</dbReference>
<evidence type="ECO:0000256" key="9">
    <source>
        <dbReference type="ARBA" id="ARBA00023136"/>
    </source>
</evidence>
<keyword evidence="9" id="KW-0472">Membrane</keyword>
<dbReference type="PROSITE" id="PS52015">
    <property type="entry name" value="TONB_CTD"/>
    <property type="match status" value="1"/>
</dbReference>
<proteinExistence type="inferred from homology"/>
<comment type="similarity">
    <text evidence="2">Belongs to the TonB family.</text>
</comment>
<feature type="compositionally biased region" description="Low complexity" evidence="10">
    <location>
        <begin position="164"/>
        <end position="182"/>
    </location>
</feature>
<keyword evidence="3" id="KW-0813">Transport</keyword>
<dbReference type="GO" id="GO:0098797">
    <property type="term" value="C:plasma membrane protein complex"/>
    <property type="evidence" value="ECO:0007669"/>
    <property type="project" value="TreeGrafter"/>
</dbReference>
<dbReference type="InterPro" id="IPR006260">
    <property type="entry name" value="TonB/TolA_C"/>
</dbReference>
<comment type="subcellular location">
    <subcellularLocation>
        <location evidence="1">Cell inner membrane</location>
        <topology evidence="1">Single-pass membrane protein</topology>
        <orientation evidence="1">Periplasmic side</orientation>
    </subcellularLocation>
</comment>
<dbReference type="InterPro" id="IPR037682">
    <property type="entry name" value="TonB_C"/>
</dbReference>
<reference evidence="12 13" key="1">
    <citation type="submission" date="2019-12" db="EMBL/GenBank/DDBJ databases">
        <title>Roseobacter cerasinus sp. nov., isolated from seawater around aquaculture.</title>
        <authorList>
            <person name="Muramatsu S."/>
            <person name="Takabe Y."/>
            <person name="Mori K."/>
            <person name="Takaichi S."/>
            <person name="Hanada S."/>
        </authorList>
    </citation>
    <scope>NUCLEOTIDE SEQUENCE [LARGE SCALE GENOMIC DNA]</scope>
    <source>
        <strain evidence="12 13">AI77</strain>
    </source>
</reference>
<keyword evidence="8" id="KW-1133">Transmembrane helix</keyword>
<sequence length="274" mass="28306">MIRLLEIGAFLGLALALHVLFLAQRPQAGSEAGGVGGEAIVTLAAATPQLAAMVETWERPPDTAQAPDPLTPRQLIDPATPDTPQIDRPVVSSAPVQLQSAEDTLDTQPPRIDRAPPPPPPTAQPEPVPRPQSRPAPPADPGTASVTTAGRAAQKAAGTGGQQQAGQSASTQTSTASSGEAAKAQAVWGAKIRSRIERGKRFPRGASGSGKVVVVITVSTAGQMLGYRIRSSSGSQVFDTSAMQAVARATRLPAAPPELTKPQYSFALPIVFSR</sequence>
<comment type="caution">
    <text evidence="12">The sequence shown here is derived from an EMBL/GenBank/DDBJ whole genome shotgun (WGS) entry which is preliminary data.</text>
</comment>
<protein>
    <recommendedName>
        <fullName evidence="11">TonB C-terminal domain-containing protein</fullName>
    </recommendedName>
</protein>
<dbReference type="RefSeq" id="WP_159978441.1">
    <property type="nucleotide sequence ID" value="NZ_BLIV01000005.1"/>
</dbReference>
<dbReference type="SUPFAM" id="SSF74653">
    <property type="entry name" value="TolA/TonB C-terminal domain"/>
    <property type="match status" value="1"/>
</dbReference>
<keyword evidence="4" id="KW-1003">Cell membrane</keyword>
<evidence type="ECO:0000313" key="13">
    <source>
        <dbReference type="Proteomes" id="UP000436522"/>
    </source>
</evidence>
<keyword evidence="6" id="KW-0812">Transmembrane</keyword>
<dbReference type="InterPro" id="IPR051045">
    <property type="entry name" value="TonB-dependent_transducer"/>
</dbReference>
<evidence type="ECO:0000256" key="10">
    <source>
        <dbReference type="SAM" id="MobiDB-lite"/>
    </source>
</evidence>
<dbReference type="EMBL" id="BLIV01000005">
    <property type="protein sequence ID" value="GFE51081.1"/>
    <property type="molecule type" value="Genomic_DNA"/>
</dbReference>
<dbReference type="GO" id="GO:0015031">
    <property type="term" value="P:protein transport"/>
    <property type="evidence" value="ECO:0007669"/>
    <property type="project" value="UniProtKB-KW"/>
</dbReference>
<keyword evidence="5" id="KW-0997">Cell inner membrane</keyword>
<feature type="compositionally biased region" description="Low complexity" evidence="10">
    <location>
        <begin position="147"/>
        <end position="157"/>
    </location>
</feature>